<dbReference type="InterPro" id="IPR005141">
    <property type="entry name" value="eRF1_2"/>
</dbReference>
<dbReference type="GO" id="GO:1990533">
    <property type="term" value="C:Dom34-Hbs1 complex"/>
    <property type="evidence" value="ECO:0007669"/>
    <property type="project" value="UniProtKB-ARBA"/>
</dbReference>
<dbReference type="FunFam" id="2.30.30.870:FF:000001">
    <property type="entry name" value="Protein pelota homolog"/>
    <property type="match status" value="1"/>
</dbReference>
<evidence type="ECO:0000256" key="10">
    <source>
        <dbReference type="RuleBase" id="RU362019"/>
    </source>
</evidence>
<evidence type="ECO:0000256" key="8">
    <source>
        <dbReference type="ARBA" id="ARBA00023254"/>
    </source>
</evidence>
<dbReference type="GO" id="GO:0070651">
    <property type="term" value="P:nonfunctional rRNA decay"/>
    <property type="evidence" value="ECO:0007669"/>
    <property type="project" value="TreeGrafter"/>
</dbReference>
<dbReference type="Pfam" id="PF26356">
    <property type="entry name" value="Pelota_N"/>
    <property type="match status" value="1"/>
</dbReference>
<evidence type="ECO:0000313" key="13">
    <source>
        <dbReference type="Proteomes" id="UP000070544"/>
    </source>
</evidence>
<accession>A0A138ZZJ1</accession>
<evidence type="ECO:0000256" key="6">
    <source>
        <dbReference type="ARBA" id="ARBA00022723"/>
    </source>
</evidence>
<dbReference type="InterPro" id="IPR038069">
    <property type="entry name" value="Pelota/DOM34_N"/>
</dbReference>
<dbReference type="AlphaFoldDB" id="A0A138ZZJ1"/>
<dbReference type="GO" id="GO:0051321">
    <property type="term" value="P:meiotic cell cycle"/>
    <property type="evidence" value="ECO:0007669"/>
    <property type="project" value="UniProtKB-KW"/>
</dbReference>
<dbReference type="InterPro" id="IPR005142">
    <property type="entry name" value="eRF1_3"/>
</dbReference>
<comment type="similarity">
    <text evidence="3 10">Belongs to the eukaryotic release factor 1 family. Pelota subfamily.</text>
</comment>
<proteinExistence type="inferred from homology"/>
<evidence type="ECO:0000256" key="3">
    <source>
        <dbReference type="ARBA" id="ARBA00009504"/>
    </source>
</evidence>
<comment type="function">
    <text evidence="10">Component of the Dom34-Hbs1 complex, a complex that recognizes stalled ribosomes and triggers the No-Go Decay (NGD) pathway (PubMed:20890290). In the Dom34-Hbs1 complex, dom34 recognizes ribosomes stalled at the 3' end of an mRNA and engages stalled ribosomes by destabilizing mRNA in the mRNA channel. Following ribosome-binding, the Dom34-Hbs1 complex promotes the disassembly of stalled ribosomes, followed by degradation of damaged mRNAs as part of the NGD pathway.</text>
</comment>
<evidence type="ECO:0000256" key="4">
    <source>
        <dbReference type="ARBA" id="ARBA00022490"/>
    </source>
</evidence>
<evidence type="ECO:0000313" key="12">
    <source>
        <dbReference type="EMBL" id="KXS09911.1"/>
    </source>
</evidence>
<protein>
    <recommendedName>
        <fullName evidence="10">Protein DOM34 homolog</fullName>
    </recommendedName>
</protein>
<comment type="subcellular location">
    <subcellularLocation>
        <location evidence="2 10">Cytoplasm</location>
    </subcellularLocation>
</comment>
<organism evidence="12 13">
    <name type="scientific">Gonapodya prolifera (strain JEL478)</name>
    <name type="common">Monoblepharis prolifera</name>
    <dbReference type="NCBI Taxonomy" id="1344416"/>
    <lineage>
        <taxon>Eukaryota</taxon>
        <taxon>Fungi</taxon>
        <taxon>Fungi incertae sedis</taxon>
        <taxon>Chytridiomycota</taxon>
        <taxon>Chytridiomycota incertae sedis</taxon>
        <taxon>Monoblepharidomycetes</taxon>
        <taxon>Monoblepharidales</taxon>
        <taxon>Gonapodyaceae</taxon>
        <taxon>Gonapodya</taxon>
    </lineage>
</organism>
<dbReference type="GO" id="GO:0051301">
    <property type="term" value="P:cell division"/>
    <property type="evidence" value="ECO:0007669"/>
    <property type="project" value="UniProtKB-KW"/>
</dbReference>
<dbReference type="Gene3D" id="3.30.1330.30">
    <property type="match status" value="1"/>
</dbReference>
<dbReference type="SUPFAM" id="SSF159065">
    <property type="entry name" value="Dom34/Pelota N-terminal domain-like"/>
    <property type="match status" value="1"/>
</dbReference>
<dbReference type="PANTHER" id="PTHR10853">
    <property type="entry name" value="PELOTA"/>
    <property type="match status" value="1"/>
</dbReference>
<dbReference type="InterPro" id="IPR004405">
    <property type="entry name" value="TF_pelota"/>
</dbReference>
<dbReference type="InterPro" id="IPR029064">
    <property type="entry name" value="Ribosomal_eL30-like_sf"/>
</dbReference>
<keyword evidence="4 10" id="KW-0963">Cytoplasm</keyword>
<evidence type="ECO:0000259" key="11">
    <source>
        <dbReference type="SMART" id="SM01194"/>
    </source>
</evidence>
<dbReference type="InterPro" id="IPR005140">
    <property type="entry name" value="eRF1_Pelota-like_N"/>
</dbReference>
<dbReference type="STRING" id="1344416.A0A138ZZJ1"/>
<dbReference type="Pfam" id="PF03465">
    <property type="entry name" value="eRF1_3"/>
    <property type="match status" value="1"/>
</dbReference>
<dbReference type="OrthoDB" id="10249111at2759"/>
<keyword evidence="7" id="KW-0498">Mitosis</keyword>
<reference evidence="12 13" key="1">
    <citation type="journal article" date="2015" name="Genome Biol. Evol.">
        <title>Phylogenomic analyses indicate that early fungi evolved digesting cell walls of algal ancestors of land plants.</title>
        <authorList>
            <person name="Chang Y."/>
            <person name="Wang S."/>
            <person name="Sekimoto S."/>
            <person name="Aerts A.L."/>
            <person name="Choi C."/>
            <person name="Clum A."/>
            <person name="LaButti K.M."/>
            <person name="Lindquist E.A."/>
            <person name="Yee Ngan C."/>
            <person name="Ohm R.A."/>
            <person name="Salamov A.A."/>
            <person name="Grigoriev I.V."/>
            <person name="Spatafora J.W."/>
            <person name="Berbee M.L."/>
        </authorList>
    </citation>
    <scope>NUCLEOTIDE SEQUENCE [LARGE SCALE GENOMIC DNA]</scope>
    <source>
        <strain evidence="12 13">JEL478</strain>
    </source>
</reference>
<comment type="cofactor">
    <cofactor evidence="1 10">
        <name>a divalent metal cation</name>
        <dbReference type="ChEBI" id="CHEBI:60240"/>
    </cofactor>
</comment>
<keyword evidence="13" id="KW-1185">Reference proteome</keyword>
<dbReference type="SMART" id="SM01194">
    <property type="entry name" value="eRF1_1"/>
    <property type="match status" value="1"/>
</dbReference>
<dbReference type="PANTHER" id="PTHR10853:SF0">
    <property type="entry name" value="PROTEIN PELOTA HOMOLOG"/>
    <property type="match status" value="1"/>
</dbReference>
<evidence type="ECO:0000256" key="9">
    <source>
        <dbReference type="ARBA" id="ARBA00023306"/>
    </source>
</evidence>
<keyword evidence="8" id="KW-0469">Meiosis</keyword>
<dbReference type="Proteomes" id="UP000070544">
    <property type="component" value="Unassembled WGS sequence"/>
</dbReference>
<dbReference type="GO" id="GO:0070966">
    <property type="term" value="P:nuclear-transcribed mRNA catabolic process, no-go decay"/>
    <property type="evidence" value="ECO:0007669"/>
    <property type="project" value="InterPro"/>
</dbReference>
<dbReference type="SUPFAM" id="SSF53137">
    <property type="entry name" value="Translational machinery components"/>
    <property type="match status" value="1"/>
</dbReference>
<feature type="domain" description="eRF1/Pelota-like N-terminal" evidence="11">
    <location>
        <begin position="1"/>
        <end position="130"/>
    </location>
</feature>
<dbReference type="InterPro" id="IPR058547">
    <property type="entry name" value="Pelota_N"/>
</dbReference>
<evidence type="ECO:0000256" key="7">
    <source>
        <dbReference type="ARBA" id="ARBA00022776"/>
    </source>
</evidence>
<dbReference type="SUPFAM" id="SSF55315">
    <property type="entry name" value="L30e-like"/>
    <property type="match status" value="1"/>
</dbReference>
<dbReference type="FunFam" id="3.30.420.60:FF:000004">
    <property type="entry name" value="Protein DOM34 homolog"/>
    <property type="match status" value="1"/>
</dbReference>
<dbReference type="GO" id="GO:0005737">
    <property type="term" value="C:cytoplasm"/>
    <property type="evidence" value="ECO:0007669"/>
    <property type="project" value="UniProtKB-SubCell"/>
</dbReference>
<dbReference type="FunFam" id="3.30.1330.30:FF:000008">
    <property type="entry name" value="Protein pelota homolog"/>
    <property type="match status" value="1"/>
</dbReference>
<dbReference type="NCBIfam" id="TIGR00111">
    <property type="entry name" value="pelota"/>
    <property type="match status" value="1"/>
</dbReference>
<dbReference type="OMA" id="DDLWHLK"/>
<dbReference type="InterPro" id="IPR042226">
    <property type="entry name" value="eFR1_2_sf"/>
</dbReference>
<keyword evidence="5" id="KW-0132">Cell division</keyword>
<sequence length="387" mass="43106">MKLIRKYLEKDSSGSITLCPEETEDMWHTYNLIQHLDILRATAIRKVVSESSTGTTDKTSVRMQLTIQVESVDFDTQGGVLSVKGRNVEENKFVKMGQYHTLDLELNRNFTLTKPFWDSIALQQVMDACDPSKRADIAAVVLQEGLAQVCLVTQSMTIVRARIEVAVPRKRKGMQGVRDKATDKFFEQVVQAILKYVDFEVVKVLVLASPGFVKDQLSTYIQTTSLRLHLTPLLHNKSKIVLAHCSSAHLASLSEALLDPSVAARVQDTRYSRETKEVRRFWKMLDEDPGRAWYGFGHVKKAIEAGGQVEVLMVTDALFRSADIPTRRSYVELVEGVKCRGGDCLILSTAHGSGEQLGQLGGVAAILAFSVEIDEDESERGESDVDN</sequence>
<dbReference type="Gene3D" id="3.30.420.60">
    <property type="entry name" value="eRF1 domain 2"/>
    <property type="match status" value="1"/>
</dbReference>
<dbReference type="GO" id="GO:0006412">
    <property type="term" value="P:translation"/>
    <property type="evidence" value="ECO:0007669"/>
    <property type="project" value="UniProtKB-ARBA"/>
</dbReference>
<evidence type="ECO:0000256" key="5">
    <source>
        <dbReference type="ARBA" id="ARBA00022618"/>
    </source>
</evidence>
<dbReference type="GO" id="GO:0071025">
    <property type="term" value="P:RNA surveillance"/>
    <property type="evidence" value="ECO:0007669"/>
    <property type="project" value="InterPro"/>
</dbReference>
<dbReference type="EMBL" id="KQ965844">
    <property type="protein sequence ID" value="KXS09911.1"/>
    <property type="molecule type" value="Genomic_DNA"/>
</dbReference>
<dbReference type="Pfam" id="PF03464">
    <property type="entry name" value="eRF1_2"/>
    <property type="match status" value="1"/>
</dbReference>
<dbReference type="GO" id="GO:0032790">
    <property type="term" value="P:ribosome disassembly"/>
    <property type="evidence" value="ECO:0007669"/>
    <property type="project" value="TreeGrafter"/>
</dbReference>
<keyword evidence="9" id="KW-0131">Cell cycle</keyword>
<dbReference type="GO" id="GO:0046872">
    <property type="term" value="F:metal ion binding"/>
    <property type="evidence" value="ECO:0007669"/>
    <property type="project" value="UniProtKB-KW"/>
</dbReference>
<dbReference type="Gene3D" id="2.30.30.870">
    <property type="entry name" value="Pelota, domain A"/>
    <property type="match status" value="1"/>
</dbReference>
<evidence type="ECO:0000256" key="2">
    <source>
        <dbReference type="ARBA" id="ARBA00004496"/>
    </source>
</evidence>
<evidence type="ECO:0000256" key="1">
    <source>
        <dbReference type="ARBA" id="ARBA00001968"/>
    </source>
</evidence>
<keyword evidence="6 10" id="KW-0479">Metal-binding</keyword>
<gene>
    <name evidence="12" type="ORF">M427DRAFT_116715</name>
</gene>
<name>A0A138ZZJ1_GONPJ</name>
<dbReference type="GO" id="GO:0070481">
    <property type="term" value="P:nuclear-transcribed mRNA catabolic process, non-stop decay"/>
    <property type="evidence" value="ECO:0007669"/>
    <property type="project" value="InterPro"/>
</dbReference>